<evidence type="ECO:0000313" key="1">
    <source>
        <dbReference type="EMBL" id="SSX24271.1"/>
    </source>
</evidence>
<name>A0A336M4J9_CULSO</name>
<proteinExistence type="predicted"/>
<organism evidence="1">
    <name type="scientific">Culicoides sonorensis</name>
    <name type="common">Biting midge</name>
    <dbReference type="NCBI Taxonomy" id="179676"/>
    <lineage>
        <taxon>Eukaryota</taxon>
        <taxon>Metazoa</taxon>
        <taxon>Ecdysozoa</taxon>
        <taxon>Arthropoda</taxon>
        <taxon>Hexapoda</taxon>
        <taxon>Insecta</taxon>
        <taxon>Pterygota</taxon>
        <taxon>Neoptera</taxon>
        <taxon>Endopterygota</taxon>
        <taxon>Diptera</taxon>
        <taxon>Nematocera</taxon>
        <taxon>Chironomoidea</taxon>
        <taxon>Ceratopogonidae</taxon>
        <taxon>Ceratopogoninae</taxon>
        <taxon>Culicoides</taxon>
        <taxon>Monoculicoides</taxon>
    </lineage>
</organism>
<dbReference type="EMBL" id="UFQT01000434">
    <property type="protein sequence ID" value="SSX24271.1"/>
    <property type="molecule type" value="Genomic_DNA"/>
</dbReference>
<sequence>MTTSGTLHIKLSSQQSIPVRTEIGCRLSRNRKVMQGRFALPKMGKSVPINMRISSNVQITLRLCCDFGRILLIFSASDMTSTSPIVSWNIFAILKLVIPLGWEMTCFNPYASLHNQLLGGRFKFVLHCNLEKFATLHPSNLTRLFDLTWTSLIFLLPDDTAIEI</sequence>
<dbReference type="AlphaFoldDB" id="A0A336M4J9"/>
<reference evidence="1" key="1">
    <citation type="submission" date="2018-07" db="EMBL/GenBank/DDBJ databases">
        <authorList>
            <person name="Quirk P.G."/>
            <person name="Krulwich T.A."/>
        </authorList>
    </citation>
    <scope>NUCLEOTIDE SEQUENCE</scope>
</reference>
<gene>
    <name evidence="1" type="primary">CSON010588</name>
</gene>
<protein>
    <submittedName>
        <fullName evidence="1">CSON010588 protein</fullName>
    </submittedName>
</protein>
<dbReference type="VEuPathDB" id="VectorBase:CSON010588"/>
<accession>A0A336M4J9</accession>